<comment type="caution">
    <text evidence="2">The sequence shown here is derived from an EMBL/GenBank/DDBJ whole genome shotgun (WGS) entry which is preliminary data.</text>
</comment>
<dbReference type="EMBL" id="FNHD01000001">
    <property type="protein sequence ID" value="SDL48269.1"/>
    <property type="molecule type" value="Genomic_DNA"/>
</dbReference>
<organism evidence="2 3">
    <name type="scientific">Chryseobacterium taihuense</name>
    <dbReference type="NCBI Taxonomy" id="1141221"/>
    <lineage>
        <taxon>Bacteria</taxon>
        <taxon>Pseudomonadati</taxon>
        <taxon>Bacteroidota</taxon>
        <taxon>Flavobacteriia</taxon>
        <taxon>Flavobacteriales</taxon>
        <taxon>Weeksellaceae</taxon>
        <taxon>Chryseobacterium group</taxon>
        <taxon>Chryseobacterium</taxon>
    </lineage>
</organism>
<keyword evidence="1" id="KW-0812">Transmembrane</keyword>
<keyword evidence="1" id="KW-1133">Transmembrane helix</keyword>
<protein>
    <submittedName>
        <fullName evidence="2">Uncharacterized protein</fullName>
    </submittedName>
</protein>
<sequence>MEYSAISQNTSFEIKTGCQILGKLTYGNWFKFNAEMEIAGKKYDIEPKGFWKKNIEIKNDTQIIAVLKMNWNGDLVIRMKLSGKEEEFVLKHSGFFKEKFILTSHQNEDLLIFEAFYRWVDMIYNYHINSSENFEATSDKTLLLFITLYAANYFMWISASI</sequence>
<keyword evidence="3" id="KW-1185">Reference proteome</keyword>
<proteinExistence type="predicted"/>
<dbReference type="Proteomes" id="UP000199242">
    <property type="component" value="Unassembled WGS sequence"/>
</dbReference>
<reference evidence="2 3" key="1">
    <citation type="submission" date="2016-10" db="EMBL/GenBank/DDBJ databases">
        <authorList>
            <person name="Varghese N."/>
            <person name="Submissions S."/>
        </authorList>
    </citation>
    <scope>NUCLEOTIDE SEQUENCE [LARGE SCALE GENOMIC DNA]</scope>
    <source>
        <strain evidence="2 3">CGMCC 1.10941</strain>
    </source>
</reference>
<gene>
    <name evidence="2" type="ORF">SAMN05216273_101364</name>
</gene>
<evidence type="ECO:0000256" key="1">
    <source>
        <dbReference type="SAM" id="Phobius"/>
    </source>
</evidence>
<accession>A0ABY0QQB1</accession>
<dbReference type="RefSeq" id="WP_089741384.1">
    <property type="nucleotide sequence ID" value="NZ_FNHD01000001.1"/>
</dbReference>
<keyword evidence="1" id="KW-0472">Membrane</keyword>
<evidence type="ECO:0000313" key="2">
    <source>
        <dbReference type="EMBL" id="SDL48269.1"/>
    </source>
</evidence>
<evidence type="ECO:0000313" key="3">
    <source>
        <dbReference type="Proteomes" id="UP000199242"/>
    </source>
</evidence>
<name>A0ABY0QQB1_9FLAO</name>
<feature type="transmembrane region" description="Helical" evidence="1">
    <location>
        <begin position="141"/>
        <end position="159"/>
    </location>
</feature>